<dbReference type="Proteomes" id="UP000682308">
    <property type="component" value="Unassembled WGS sequence"/>
</dbReference>
<evidence type="ECO:0000313" key="2">
    <source>
        <dbReference type="EMBL" id="MBR8642854.1"/>
    </source>
</evidence>
<evidence type="ECO:0000313" key="3">
    <source>
        <dbReference type="Proteomes" id="UP000682308"/>
    </source>
</evidence>
<dbReference type="AlphaFoldDB" id="A0A941J8I3"/>
<dbReference type="Pfam" id="PF04149">
    <property type="entry name" value="DUF397"/>
    <property type="match status" value="1"/>
</dbReference>
<dbReference type="EMBL" id="JAGTPG010000002">
    <property type="protein sequence ID" value="MBR8642854.1"/>
    <property type="molecule type" value="Genomic_DNA"/>
</dbReference>
<keyword evidence="3" id="KW-1185">Reference proteome</keyword>
<comment type="caution">
    <text evidence="2">The sequence shown here is derived from an EMBL/GenBank/DDBJ whole genome shotgun (WGS) entry which is preliminary data.</text>
</comment>
<proteinExistence type="predicted"/>
<accession>A0A941J8I3</accession>
<sequence length="61" mass="6914">MQPTTTPNWRTSSYTETQNCVEVADNDPEHVLVRDTKGRGRGMLAVQRISWAAFVEYAKEA</sequence>
<organism evidence="2 3">
    <name type="scientific">Streptomyces tuirus</name>
    <dbReference type="NCBI Taxonomy" id="68278"/>
    <lineage>
        <taxon>Bacteria</taxon>
        <taxon>Bacillati</taxon>
        <taxon>Actinomycetota</taxon>
        <taxon>Actinomycetes</taxon>
        <taxon>Kitasatosporales</taxon>
        <taxon>Streptomycetaceae</taxon>
        <taxon>Streptomyces</taxon>
    </lineage>
</organism>
<evidence type="ECO:0000259" key="1">
    <source>
        <dbReference type="Pfam" id="PF04149"/>
    </source>
</evidence>
<name>A0A941J8I3_9ACTN</name>
<dbReference type="InterPro" id="IPR007278">
    <property type="entry name" value="DUF397"/>
</dbReference>
<gene>
    <name evidence="2" type="ORF">KEF29_34955</name>
</gene>
<reference evidence="2 3" key="1">
    <citation type="submission" date="2021-04" db="EMBL/GenBank/DDBJ databases">
        <title>Characterization of the biosynthetic gene cluster of new lipopeptides with antitumor activity in the genome of the marine Streptomyces PHM034.</title>
        <authorList>
            <person name="Ceniceros A."/>
            <person name="Canedo L."/>
            <person name="Mendez C."/>
            <person name="Olano C."/>
            <person name="Schleissner C."/>
            <person name="Cuevas C."/>
            <person name="De La Calle F."/>
            <person name="Salas J.A."/>
        </authorList>
    </citation>
    <scope>NUCLEOTIDE SEQUENCE [LARGE SCALE GENOMIC DNA]</scope>
    <source>
        <strain evidence="2 3">PHM034</strain>
    </source>
</reference>
<feature type="domain" description="DUF397" evidence="1">
    <location>
        <begin position="8"/>
        <end position="59"/>
    </location>
</feature>
<protein>
    <submittedName>
        <fullName evidence="2">DUF397 domain-containing protein</fullName>
    </submittedName>
</protein>